<dbReference type="PRINTS" id="PR00107">
    <property type="entry name" value="PHOSPHOCPHPR"/>
</dbReference>
<comment type="similarity">
    <text evidence="2">Belongs to the HPr family.</text>
</comment>
<evidence type="ECO:0000313" key="7">
    <source>
        <dbReference type="Proteomes" id="UP001615550"/>
    </source>
</evidence>
<dbReference type="EMBL" id="JBGORX010000003">
    <property type="protein sequence ID" value="MFJ1269018.1"/>
    <property type="molecule type" value="Genomic_DNA"/>
</dbReference>
<dbReference type="PANTHER" id="PTHR33705">
    <property type="entry name" value="PHOSPHOCARRIER PROTEIN HPR"/>
    <property type="match status" value="1"/>
</dbReference>
<dbReference type="InterPro" id="IPR050399">
    <property type="entry name" value="HPr"/>
</dbReference>
<organism evidence="6 7">
    <name type="scientific">Legionella lytica</name>
    <dbReference type="NCBI Taxonomy" id="96232"/>
    <lineage>
        <taxon>Bacteria</taxon>
        <taxon>Pseudomonadati</taxon>
        <taxon>Pseudomonadota</taxon>
        <taxon>Gammaproteobacteria</taxon>
        <taxon>Legionellales</taxon>
        <taxon>Legionellaceae</taxon>
        <taxon>Legionella</taxon>
    </lineage>
</organism>
<evidence type="ECO:0000313" key="6">
    <source>
        <dbReference type="EMBL" id="MFJ1269018.1"/>
    </source>
</evidence>
<keyword evidence="3" id="KW-0963">Cytoplasm</keyword>
<dbReference type="PROSITE" id="PS51350">
    <property type="entry name" value="PTS_HPR_DOM"/>
    <property type="match status" value="1"/>
</dbReference>
<gene>
    <name evidence="6" type="ORF">ACD661_10655</name>
</gene>
<dbReference type="PROSITE" id="PS00369">
    <property type="entry name" value="PTS_HPR_HIS"/>
    <property type="match status" value="1"/>
</dbReference>
<comment type="caution">
    <text evidence="6">The sequence shown here is derived from an EMBL/GenBank/DDBJ whole genome shotgun (WGS) entry which is preliminary data.</text>
</comment>
<dbReference type="NCBIfam" id="TIGR01003">
    <property type="entry name" value="PTS_HPr_family"/>
    <property type="match status" value="1"/>
</dbReference>
<evidence type="ECO:0000256" key="4">
    <source>
        <dbReference type="ARBA" id="ARBA00022683"/>
    </source>
</evidence>
<evidence type="ECO:0000256" key="3">
    <source>
        <dbReference type="ARBA" id="ARBA00022490"/>
    </source>
</evidence>
<dbReference type="PROSITE" id="PS00589">
    <property type="entry name" value="PTS_HPR_SER"/>
    <property type="match status" value="1"/>
</dbReference>
<keyword evidence="4" id="KW-0598">Phosphotransferase system</keyword>
<dbReference type="InterPro" id="IPR002114">
    <property type="entry name" value="PTS_HPr_Ser_P_site"/>
</dbReference>
<dbReference type="Gene3D" id="3.30.1340.10">
    <property type="entry name" value="HPr-like"/>
    <property type="match status" value="1"/>
</dbReference>
<dbReference type="PANTHER" id="PTHR33705:SF2">
    <property type="entry name" value="PHOSPHOCARRIER PROTEIN NPR"/>
    <property type="match status" value="1"/>
</dbReference>
<dbReference type="Pfam" id="PF00381">
    <property type="entry name" value="PTS-HPr"/>
    <property type="match status" value="1"/>
</dbReference>
<proteinExistence type="inferred from homology"/>
<dbReference type="InterPro" id="IPR035895">
    <property type="entry name" value="HPr-like_sf"/>
</dbReference>
<dbReference type="SUPFAM" id="SSF55594">
    <property type="entry name" value="HPr-like"/>
    <property type="match status" value="1"/>
</dbReference>
<evidence type="ECO:0000256" key="2">
    <source>
        <dbReference type="ARBA" id="ARBA00010736"/>
    </source>
</evidence>
<keyword evidence="7" id="KW-1185">Reference proteome</keyword>
<comment type="subcellular location">
    <subcellularLocation>
        <location evidence="1">Cytoplasm</location>
    </subcellularLocation>
</comment>
<dbReference type="RefSeq" id="WP_400187835.1">
    <property type="nucleotide sequence ID" value="NZ_JBGORX010000003.1"/>
</dbReference>
<evidence type="ECO:0000256" key="1">
    <source>
        <dbReference type="ARBA" id="ARBA00004496"/>
    </source>
</evidence>
<feature type="domain" description="HPr" evidence="5">
    <location>
        <begin position="1"/>
        <end position="88"/>
    </location>
</feature>
<name>A0ABW8D8H1_9GAMM</name>
<evidence type="ECO:0000259" key="5">
    <source>
        <dbReference type="PROSITE" id="PS51350"/>
    </source>
</evidence>
<dbReference type="InterPro" id="IPR001020">
    <property type="entry name" value="PTS_HPr_His_P_site"/>
</dbReference>
<dbReference type="Proteomes" id="UP001615550">
    <property type="component" value="Unassembled WGS sequence"/>
</dbReference>
<dbReference type="CDD" id="cd00367">
    <property type="entry name" value="PTS-HPr_like"/>
    <property type="match status" value="1"/>
</dbReference>
<accession>A0ABW8D8H1</accession>
<dbReference type="InterPro" id="IPR000032">
    <property type="entry name" value="HPr-like"/>
</dbReference>
<sequence>MIKTTITIINKLGLHARASAKFVSTAARYQSQINVTKGTQTVNGKSIMGVMMLAANKGSSITMEIEGPDEEQLNEALVQLINNFFGEGE</sequence>
<reference evidence="6 7" key="1">
    <citation type="submission" date="2024-08" db="EMBL/GenBank/DDBJ databases">
        <title>Draft Genome Sequence of Legionella lytica strain DSB2004, Isolated From a Fire Sprinkler System.</title>
        <authorList>
            <person name="Everhart A.D."/>
            <person name="Kidane D.T."/>
            <person name="Farone A.L."/>
            <person name="Farone M.B."/>
        </authorList>
    </citation>
    <scope>NUCLEOTIDE SEQUENCE [LARGE SCALE GENOMIC DNA]</scope>
    <source>
        <strain evidence="6 7">DSB2004</strain>
    </source>
</reference>
<protein>
    <submittedName>
        <fullName evidence="6">HPr family phosphocarrier protein</fullName>
    </submittedName>
</protein>